<dbReference type="PANTHER" id="PTHR12289:SF76">
    <property type="entry name" value="FAILED AXON CONNECTIONS HOMOLOG"/>
    <property type="match status" value="1"/>
</dbReference>
<evidence type="ECO:0000313" key="6">
    <source>
        <dbReference type="EMBL" id="KAA0720717.1"/>
    </source>
</evidence>
<dbReference type="Pfam" id="PF17171">
    <property type="entry name" value="GST_C_6"/>
    <property type="match status" value="1"/>
</dbReference>
<dbReference type="PANTHER" id="PTHR12289">
    <property type="entry name" value="METAXIN RELATED"/>
    <property type="match status" value="1"/>
</dbReference>
<dbReference type="AlphaFoldDB" id="A0A5A9PJ54"/>
<dbReference type="InterPro" id="IPR036282">
    <property type="entry name" value="Glutathione-S-Trfase_C_sf"/>
</dbReference>
<dbReference type="InterPro" id="IPR033468">
    <property type="entry name" value="Metaxin_GST"/>
</dbReference>
<dbReference type="Proteomes" id="UP000324632">
    <property type="component" value="Chromosome 5"/>
</dbReference>
<protein>
    <submittedName>
        <fullName evidence="6">Failed axon connections-like protein</fullName>
    </submittedName>
</protein>
<dbReference type="Gene3D" id="1.20.1050.10">
    <property type="match status" value="1"/>
</dbReference>
<accession>A0A5A9PJ54</accession>
<dbReference type="InterPro" id="IPR012336">
    <property type="entry name" value="Thioredoxin-like_fold"/>
</dbReference>
<evidence type="ECO:0000313" key="7">
    <source>
        <dbReference type="Proteomes" id="UP000324632"/>
    </source>
</evidence>
<evidence type="ECO:0000259" key="3">
    <source>
        <dbReference type="Pfam" id="PF17171"/>
    </source>
</evidence>
<evidence type="ECO:0000256" key="2">
    <source>
        <dbReference type="SAM" id="MobiDB-lite"/>
    </source>
</evidence>
<feature type="domain" description="Metaxin glutathione S-transferase" evidence="3">
    <location>
        <begin position="260"/>
        <end position="322"/>
    </location>
</feature>
<dbReference type="SFLD" id="SFLDG01180">
    <property type="entry name" value="SUF1"/>
    <property type="match status" value="1"/>
</dbReference>
<sequence>MYWRVGFAWTRSCVLELARNKSFTLDFCGSEGPLSLYGYIIAHPLQEYGGIMSALASDTWWRKTLYITGGALLAAAAYLLHELLVIRKEQELDPQDAIILHQFARPKTGVPSLSPFCLKIETYLRMADLPYQNYFDGRLSPQGKMPWIAYNQEQVYGTEFIINFVEEKLGVNLNSSLSPEEKAISRAITKMVEEHFYWTIAYCQWVDNVEETQKMLSTNGPLSDLLKWIVSQVTGGIVKREMYGHGIGRFSKEEVYTLMEKDMRTLATLLGDKKYLMGPQFSTVDASVFGHLAQAMWTLPGTRPEQLIKGEFINLAMYCERIRRKFWPEWFVDVDDLYYDGLSDEPVSPSLLADLGLYSHSDSFQELESLPSHRDTQTPDSDVTGRSLFDSDMDTEVSETEHLKG</sequence>
<organism evidence="6 7">
    <name type="scientific">Triplophysa tibetana</name>
    <dbReference type="NCBI Taxonomy" id="1572043"/>
    <lineage>
        <taxon>Eukaryota</taxon>
        <taxon>Metazoa</taxon>
        <taxon>Chordata</taxon>
        <taxon>Craniata</taxon>
        <taxon>Vertebrata</taxon>
        <taxon>Euteleostomi</taxon>
        <taxon>Actinopterygii</taxon>
        <taxon>Neopterygii</taxon>
        <taxon>Teleostei</taxon>
        <taxon>Ostariophysi</taxon>
        <taxon>Cypriniformes</taxon>
        <taxon>Nemacheilidae</taxon>
        <taxon>Triplophysa</taxon>
    </lineage>
</organism>
<dbReference type="OrthoDB" id="5809458at2759"/>
<reference evidence="6 7" key="1">
    <citation type="journal article" date="2019" name="Mol. Ecol. Resour.">
        <title>Chromosome-level genome assembly of Triplophysa tibetana, a fish adapted to the harsh high-altitude environment of the Tibetan Plateau.</title>
        <authorList>
            <person name="Yang X."/>
            <person name="Liu H."/>
            <person name="Ma Z."/>
            <person name="Zou Y."/>
            <person name="Zou M."/>
            <person name="Mao Y."/>
            <person name="Li X."/>
            <person name="Wang H."/>
            <person name="Chen T."/>
            <person name="Wang W."/>
            <person name="Yang R."/>
        </authorList>
    </citation>
    <scope>NUCLEOTIDE SEQUENCE [LARGE SCALE GENOMIC DNA]</scope>
    <source>
        <strain evidence="6">TTIB1903HZAU</strain>
        <tissue evidence="6">Muscle</tissue>
    </source>
</reference>
<keyword evidence="7" id="KW-1185">Reference proteome</keyword>
<dbReference type="GO" id="GO:0005737">
    <property type="term" value="C:cytoplasm"/>
    <property type="evidence" value="ECO:0007669"/>
    <property type="project" value="TreeGrafter"/>
</dbReference>
<evidence type="ECO:0000259" key="4">
    <source>
        <dbReference type="Pfam" id="PF17172"/>
    </source>
</evidence>
<dbReference type="SFLD" id="SFLDS00019">
    <property type="entry name" value="Glutathione_Transferase_(cytos"/>
    <property type="match status" value="1"/>
</dbReference>
<dbReference type="InterPro" id="IPR026928">
    <property type="entry name" value="FAX/IsoI-like"/>
</dbReference>
<dbReference type="SUPFAM" id="SSF47616">
    <property type="entry name" value="GST C-terminal domain-like"/>
    <property type="match status" value="1"/>
</dbReference>
<dbReference type="CDD" id="cd03080">
    <property type="entry name" value="GST_N_Metaxin_like"/>
    <property type="match status" value="1"/>
</dbReference>
<feature type="domain" description="Failed axon connections homolog N-terminal" evidence="5">
    <location>
        <begin position="1"/>
        <end position="104"/>
    </location>
</feature>
<gene>
    <name evidence="6" type="ORF">E1301_Tti011530</name>
</gene>
<dbReference type="InterPro" id="IPR050931">
    <property type="entry name" value="Mito_Protein_Transport_Metaxin"/>
</dbReference>
<dbReference type="InterPro" id="IPR040079">
    <property type="entry name" value="Glutathione_S-Trfase"/>
</dbReference>
<proteinExistence type="inferred from homology"/>
<comment type="caution">
    <text evidence="6">The sequence shown here is derived from an EMBL/GenBank/DDBJ whole genome shotgun (WGS) entry which is preliminary data.</text>
</comment>
<evidence type="ECO:0000256" key="1">
    <source>
        <dbReference type="ARBA" id="ARBA00006475"/>
    </source>
</evidence>
<dbReference type="Pfam" id="PF19333">
    <property type="entry name" value="FAXC_N"/>
    <property type="match status" value="1"/>
</dbReference>
<feature type="region of interest" description="Disordered" evidence="2">
    <location>
        <begin position="367"/>
        <end position="405"/>
    </location>
</feature>
<dbReference type="Pfam" id="PF17172">
    <property type="entry name" value="GST_N_4"/>
    <property type="match status" value="1"/>
</dbReference>
<dbReference type="InterPro" id="IPR036249">
    <property type="entry name" value="Thioredoxin-like_sf"/>
</dbReference>
<comment type="similarity">
    <text evidence="1">Belongs to the FAX family.</text>
</comment>
<dbReference type="CDD" id="cd03193">
    <property type="entry name" value="GST_C_Metaxin"/>
    <property type="match status" value="1"/>
</dbReference>
<dbReference type="InterPro" id="IPR045796">
    <property type="entry name" value="FAXC_N"/>
</dbReference>
<feature type="domain" description="Thioredoxin-like fold" evidence="4">
    <location>
        <begin position="115"/>
        <end position="208"/>
    </location>
</feature>
<dbReference type="Gene3D" id="3.40.30.10">
    <property type="entry name" value="Glutaredoxin"/>
    <property type="match status" value="1"/>
</dbReference>
<dbReference type="SUPFAM" id="SSF52833">
    <property type="entry name" value="Thioredoxin-like"/>
    <property type="match status" value="1"/>
</dbReference>
<name>A0A5A9PJ54_9TELE</name>
<dbReference type="EMBL" id="SOYY01000005">
    <property type="protein sequence ID" value="KAA0720717.1"/>
    <property type="molecule type" value="Genomic_DNA"/>
</dbReference>
<dbReference type="SFLD" id="SFLDG01200">
    <property type="entry name" value="SUF1.1"/>
    <property type="match status" value="1"/>
</dbReference>
<evidence type="ECO:0000259" key="5">
    <source>
        <dbReference type="Pfam" id="PF19333"/>
    </source>
</evidence>